<dbReference type="EMBL" id="QWGP01000008">
    <property type="protein sequence ID" value="RHZ95409.1"/>
    <property type="molecule type" value="Genomic_DNA"/>
</dbReference>
<evidence type="ECO:0000313" key="1">
    <source>
        <dbReference type="EMBL" id="RHZ95409.1"/>
    </source>
</evidence>
<protein>
    <recommendedName>
        <fullName evidence="3">Glycosyltransferase family 2 protein</fullName>
    </recommendedName>
</protein>
<dbReference type="RefSeq" id="WP_118999978.1">
    <property type="nucleotide sequence ID" value="NZ_QWGP01000008.1"/>
</dbReference>
<organism evidence="1 2">
    <name type="scientific">Cereibacter sphaeroides</name>
    <name type="common">Rhodobacter sphaeroides</name>
    <dbReference type="NCBI Taxonomy" id="1063"/>
    <lineage>
        <taxon>Bacteria</taxon>
        <taxon>Pseudomonadati</taxon>
        <taxon>Pseudomonadota</taxon>
        <taxon>Alphaproteobacteria</taxon>
        <taxon>Rhodobacterales</taxon>
        <taxon>Paracoccaceae</taxon>
        <taxon>Cereibacter</taxon>
    </lineage>
</organism>
<name>A0AAX1ULF8_CERSP</name>
<comment type="caution">
    <text evidence="1">The sequence shown here is derived from an EMBL/GenBank/DDBJ whole genome shotgun (WGS) entry which is preliminary data.</text>
</comment>
<evidence type="ECO:0008006" key="3">
    <source>
        <dbReference type="Google" id="ProtNLM"/>
    </source>
</evidence>
<dbReference type="Proteomes" id="UP000266305">
    <property type="component" value="Unassembled WGS sequence"/>
</dbReference>
<reference evidence="1 2" key="1">
    <citation type="submission" date="2018-08" db="EMBL/GenBank/DDBJ databases">
        <title>Draft genome sequence of Rhodobacter sphaeroides FY.</title>
        <authorList>
            <person name="Rayyan A."/>
            <person name="Meyer T.E."/>
            <person name="Kyndt J.A."/>
        </authorList>
    </citation>
    <scope>NUCLEOTIDE SEQUENCE [LARGE SCALE GENOMIC DNA]</scope>
    <source>
        <strain evidence="1 2">FY</strain>
    </source>
</reference>
<dbReference type="AlphaFoldDB" id="A0AAX1ULF8"/>
<sequence length="308" mass="33505">MIDLAACDVVFLSFDEPNAEAHFAHLAAAVPRTRRVHGVRGFDAAHRRAGEIATSAHVFTVDADNLVTDPGFFAGRLDLSPRDLGSVLSFSARNALNGLEYGNGGVKLWPRATLLGLRTHEQAGRPEAAVDFCWTVPYFQINRVLSEVHVTGTPAQAFRAGFREGVKLNLGGGRLAYDVHPDLPRGEALLRHVGAANHERLRIWCSVGIDVAHGDWALLGARLGCAMVALDGFDPARVADYGWFARFWQEEIRPAHDTEADRTAAIARLGRRLRAELGLALADLDAEASAFVRSIYRGRRASGPMPVV</sequence>
<gene>
    <name evidence="1" type="ORF">D1114_09435</name>
</gene>
<evidence type="ECO:0000313" key="2">
    <source>
        <dbReference type="Proteomes" id="UP000266305"/>
    </source>
</evidence>
<proteinExistence type="predicted"/>
<accession>A0AAX1ULF8</accession>